<dbReference type="Proteomes" id="UP001319200">
    <property type="component" value="Unassembled WGS sequence"/>
</dbReference>
<name>A0AAP2DMX9_9BACT</name>
<evidence type="ECO:0000256" key="1">
    <source>
        <dbReference type="ARBA" id="ARBA00004370"/>
    </source>
</evidence>
<gene>
    <name evidence="4" type="ORF">KK083_20635</name>
</gene>
<dbReference type="Gene3D" id="2.40.160.50">
    <property type="entry name" value="membrane protein fhac: a member of the omp85/tpsb transporter family"/>
    <property type="match status" value="1"/>
</dbReference>
<protein>
    <submittedName>
        <fullName evidence="4">BamA/TamA family outer membrane protein</fullName>
    </submittedName>
</protein>
<organism evidence="4 5">
    <name type="scientific">Chryseosolibacter histidini</name>
    <dbReference type="NCBI Taxonomy" id="2782349"/>
    <lineage>
        <taxon>Bacteria</taxon>
        <taxon>Pseudomonadati</taxon>
        <taxon>Bacteroidota</taxon>
        <taxon>Cytophagia</taxon>
        <taxon>Cytophagales</taxon>
        <taxon>Chryseotaleaceae</taxon>
        <taxon>Chryseosolibacter</taxon>
    </lineage>
</organism>
<comment type="subcellular location">
    <subcellularLocation>
        <location evidence="1">Membrane</location>
    </subcellularLocation>
</comment>
<dbReference type="RefSeq" id="WP_254167169.1">
    <property type="nucleotide sequence ID" value="NZ_JAHESF010000024.1"/>
</dbReference>
<accession>A0AAP2DMX9</accession>
<evidence type="ECO:0000313" key="4">
    <source>
        <dbReference type="EMBL" id="MBT1699316.1"/>
    </source>
</evidence>
<comment type="caution">
    <text evidence="4">The sequence shown here is derived from an EMBL/GenBank/DDBJ whole genome shotgun (WGS) entry which is preliminary data.</text>
</comment>
<dbReference type="InterPro" id="IPR010827">
    <property type="entry name" value="BamA/TamA_POTRA"/>
</dbReference>
<dbReference type="Gene3D" id="3.10.20.310">
    <property type="entry name" value="membrane protein fhac"/>
    <property type="match status" value="1"/>
</dbReference>
<feature type="domain" description="POTRA" evidence="3">
    <location>
        <begin position="48"/>
        <end position="124"/>
    </location>
</feature>
<reference evidence="4 5" key="1">
    <citation type="submission" date="2021-05" db="EMBL/GenBank/DDBJ databases">
        <title>A Polyphasic approach of four new species of the genus Ohtaekwangia: Ohtaekwangia histidinii sp. nov., Ohtaekwangia cretensis sp. nov., Ohtaekwangia indiensis sp. nov., Ohtaekwangia reichenbachii sp. nov. from diverse environment.</title>
        <authorList>
            <person name="Octaviana S."/>
        </authorList>
    </citation>
    <scope>NUCLEOTIDE SEQUENCE [LARGE SCALE GENOMIC DNA]</scope>
    <source>
        <strain evidence="4 5">PWU4</strain>
    </source>
</reference>
<keyword evidence="2" id="KW-0472">Membrane</keyword>
<dbReference type="AlphaFoldDB" id="A0AAP2DMX9"/>
<evidence type="ECO:0000256" key="2">
    <source>
        <dbReference type="ARBA" id="ARBA00023136"/>
    </source>
</evidence>
<evidence type="ECO:0000259" key="3">
    <source>
        <dbReference type="PROSITE" id="PS51779"/>
    </source>
</evidence>
<dbReference type="InterPro" id="IPR000184">
    <property type="entry name" value="Bac_surfAg_D15"/>
</dbReference>
<dbReference type="GO" id="GO:0019867">
    <property type="term" value="C:outer membrane"/>
    <property type="evidence" value="ECO:0007669"/>
    <property type="project" value="InterPro"/>
</dbReference>
<sequence>MLGIIIGFFSLLSTHTPAEDHHSIALRDTVTLKHRAVKTQADSSGRFLEVNRIFIIGNRITRDQIILRELSLKKGDIVYSTDLVSILDLDKKKLINTRLFNKVDIRTLVLDSMKVDLLVDLDERWYTFPAPIFELADRNFNEWWQNYGHDFRRVNYGLRLYQYNMRGRNETMRFTAQFGFQRKFELLYRFPYIDKRQKHGLAIELGFLEAKNLAVRTQDHKYEFLKTDETLRVDRLAGLTYTYRKSFYKTHSVKVEYRNINIADTVKRLNPDYIKGETNTRQEYTWIQYQFNADHRDFFAYPLKGYQFLVGLTKTGIGAGDDVNKVEANLLYSKYFDLSKKYYLANNSVLFWSTPDDLSYANYGALGLRKQFVRGYEVYVIEGPYYFLNKTTFKKLIFSNTYHWGDMPIEQFRHVPIAIYLKTYADLGYVKNYPDYENAGRNTSMTDQLLAGAGAGLDIVSSYDLVLRFEYSFTSNGTQGFFFNVKKEF</sequence>
<keyword evidence="5" id="KW-1185">Reference proteome</keyword>
<evidence type="ECO:0000313" key="5">
    <source>
        <dbReference type="Proteomes" id="UP001319200"/>
    </source>
</evidence>
<dbReference type="EMBL" id="JAHESF010000024">
    <property type="protein sequence ID" value="MBT1699316.1"/>
    <property type="molecule type" value="Genomic_DNA"/>
</dbReference>
<proteinExistence type="predicted"/>
<dbReference type="Pfam" id="PF07244">
    <property type="entry name" value="POTRA"/>
    <property type="match status" value="1"/>
</dbReference>
<dbReference type="Pfam" id="PF01103">
    <property type="entry name" value="Omp85"/>
    <property type="match status" value="1"/>
</dbReference>
<dbReference type="PROSITE" id="PS51779">
    <property type="entry name" value="POTRA"/>
    <property type="match status" value="1"/>
</dbReference>
<dbReference type="InterPro" id="IPR034746">
    <property type="entry name" value="POTRA"/>
</dbReference>